<dbReference type="Proteomes" id="UP001370490">
    <property type="component" value="Unassembled WGS sequence"/>
</dbReference>
<reference evidence="2 3" key="1">
    <citation type="submission" date="2023-12" db="EMBL/GenBank/DDBJ databases">
        <title>A high-quality genome assembly for Dillenia turbinata (Dilleniales).</title>
        <authorList>
            <person name="Chanderbali A."/>
        </authorList>
    </citation>
    <scope>NUCLEOTIDE SEQUENCE [LARGE SCALE GENOMIC DNA]</scope>
    <source>
        <strain evidence="2">LSX21</strain>
        <tissue evidence="2">Leaf</tissue>
    </source>
</reference>
<sequence>MSTTSSSLRSFLKPHTCSQHKIDAAFSISACRPLINHQLSFSVAHDASISYAVFCSSYHTKSKSTICKATGGSGGWGMDKGPEDRRANKSHFHGWKQWMAGIVLSILLPSFKYKWGPLQVLKNKVDMTMEAVDSVSEVVEEIAEKVEKVADEVGDKLPEDAKLKDALESVESIAREAAKQAELTQQLIDKLQEKEKEVEVILGEEKRNAQEVKDSTPVNQQSTLHVQGDDLAASQPKITPKEKAM</sequence>
<keyword evidence="3" id="KW-1185">Reference proteome</keyword>
<organism evidence="2 3">
    <name type="scientific">Dillenia turbinata</name>
    <dbReference type="NCBI Taxonomy" id="194707"/>
    <lineage>
        <taxon>Eukaryota</taxon>
        <taxon>Viridiplantae</taxon>
        <taxon>Streptophyta</taxon>
        <taxon>Embryophyta</taxon>
        <taxon>Tracheophyta</taxon>
        <taxon>Spermatophyta</taxon>
        <taxon>Magnoliopsida</taxon>
        <taxon>eudicotyledons</taxon>
        <taxon>Gunneridae</taxon>
        <taxon>Pentapetalae</taxon>
        <taxon>Dilleniales</taxon>
        <taxon>Dilleniaceae</taxon>
        <taxon>Dillenia</taxon>
    </lineage>
</organism>
<dbReference type="AlphaFoldDB" id="A0AAN8UUG9"/>
<evidence type="ECO:0000313" key="3">
    <source>
        <dbReference type="Proteomes" id="UP001370490"/>
    </source>
</evidence>
<dbReference type="PANTHER" id="PTHR33735">
    <property type="entry name" value="EXPRESSED PROTEIN"/>
    <property type="match status" value="1"/>
</dbReference>
<protein>
    <submittedName>
        <fullName evidence="2">Uncharacterized protein</fullName>
    </submittedName>
</protein>
<comment type="caution">
    <text evidence="2">The sequence shown here is derived from an EMBL/GenBank/DDBJ whole genome shotgun (WGS) entry which is preliminary data.</text>
</comment>
<evidence type="ECO:0000256" key="1">
    <source>
        <dbReference type="SAM" id="MobiDB-lite"/>
    </source>
</evidence>
<accession>A0AAN8UUG9</accession>
<name>A0AAN8UUG9_9MAGN</name>
<dbReference type="Gene3D" id="1.10.1040.10">
    <property type="entry name" value="N-(1-d-carboxylethyl)-l-norvaline Dehydrogenase, domain 2"/>
    <property type="match status" value="1"/>
</dbReference>
<proteinExistence type="predicted"/>
<gene>
    <name evidence="2" type="ORF">RJ641_011682</name>
</gene>
<dbReference type="EMBL" id="JBAMMX010000018">
    <property type="protein sequence ID" value="KAK6923378.1"/>
    <property type="molecule type" value="Genomic_DNA"/>
</dbReference>
<feature type="region of interest" description="Disordered" evidence="1">
    <location>
        <begin position="206"/>
        <end position="245"/>
    </location>
</feature>
<dbReference type="InterPro" id="IPR013328">
    <property type="entry name" value="6PGD_dom2"/>
</dbReference>
<evidence type="ECO:0000313" key="2">
    <source>
        <dbReference type="EMBL" id="KAK6923378.1"/>
    </source>
</evidence>
<dbReference type="PANTHER" id="PTHR33735:SF23">
    <property type="entry name" value="PTERIN-BINDING DOMAIN-CONTAINING PROTEIN"/>
    <property type="match status" value="1"/>
</dbReference>
<feature type="compositionally biased region" description="Polar residues" evidence="1">
    <location>
        <begin position="216"/>
        <end position="225"/>
    </location>
</feature>